<dbReference type="EMBL" id="JAWWNJ010000070">
    <property type="protein sequence ID" value="KAK7007667.1"/>
    <property type="molecule type" value="Genomic_DNA"/>
</dbReference>
<proteinExistence type="predicted"/>
<evidence type="ECO:0000313" key="1">
    <source>
        <dbReference type="EMBL" id="KAK7007667.1"/>
    </source>
</evidence>
<reference evidence="1 2" key="1">
    <citation type="journal article" date="2024" name="J Genomics">
        <title>Draft genome sequencing and assembly of Favolaschia claudopus CIRM-BRFM 2984 isolated from oak limbs.</title>
        <authorList>
            <person name="Navarro D."/>
            <person name="Drula E."/>
            <person name="Chaduli D."/>
            <person name="Cazenave R."/>
            <person name="Ahrendt S."/>
            <person name="Wang J."/>
            <person name="Lipzen A."/>
            <person name="Daum C."/>
            <person name="Barry K."/>
            <person name="Grigoriev I.V."/>
            <person name="Favel A."/>
            <person name="Rosso M.N."/>
            <person name="Martin F."/>
        </authorList>
    </citation>
    <scope>NUCLEOTIDE SEQUENCE [LARGE SCALE GENOMIC DNA]</scope>
    <source>
        <strain evidence="1 2">CIRM-BRFM 2984</strain>
    </source>
</reference>
<comment type="caution">
    <text evidence="1">The sequence shown here is derived from an EMBL/GenBank/DDBJ whole genome shotgun (WGS) entry which is preliminary data.</text>
</comment>
<evidence type="ECO:0000313" key="2">
    <source>
        <dbReference type="Proteomes" id="UP001362999"/>
    </source>
</evidence>
<sequence length="233" mass="26242">MVSPSCTQSSAYLADVLKPSADPLINTCLFEAKGELLGLRHCQAATQPLALHHTFVRFFWLTLWLSQVRLICLPNIMQIDSGRHINAHPPLMLVPGDTLQLPWSPLVSVRSLEGSMSMTPTEEVLGRRNGTSMHRLRRRPYISLIDRTSQSSPGYTPKIMADGNSRQHAHDRAAGASHYISSRKRHIRLETLRGVGAARRSQLVPPLFPLPIRNSRITRPILRFHSFSMRHAH</sequence>
<organism evidence="1 2">
    <name type="scientific">Favolaschia claudopus</name>
    <dbReference type="NCBI Taxonomy" id="2862362"/>
    <lineage>
        <taxon>Eukaryota</taxon>
        <taxon>Fungi</taxon>
        <taxon>Dikarya</taxon>
        <taxon>Basidiomycota</taxon>
        <taxon>Agaricomycotina</taxon>
        <taxon>Agaricomycetes</taxon>
        <taxon>Agaricomycetidae</taxon>
        <taxon>Agaricales</taxon>
        <taxon>Marasmiineae</taxon>
        <taxon>Mycenaceae</taxon>
        <taxon>Favolaschia</taxon>
    </lineage>
</organism>
<dbReference type="AlphaFoldDB" id="A0AAW0AEK2"/>
<gene>
    <name evidence="1" type="ORF">R3P38DRAFT_1660150</name>
</gene>
<name>A0AAW0AEK2_9AGAR</name>
<protein>
    <submittedName>
        <fullName evidence="1">Uncharacterized protein</fullName>
    </submittedName>
</protein>
<keyword evidence="2" id="KW-1185">Reference proteome</keyword>
<dbReference type="Proteomes" id="UP001362999">
    <property type="component" value="Unassembled WGS sequence"/>
</dbReference>
<accession>A0AAW0AEK2</accession>